<accession>A0A369MME9</accession>
<dbReference type="SUPFAM" id="SSF53706">
    <property type="entry name" value="Formate dehydrogenase/DMSO reductase, domains 1-3"/>
    <property type="match status" value="1"/>
</dbReference>
<dbReference type="Gene3D" id="2.40.40.20">
    <property type="match status" value="1"/>
</dbReference>
<dbReference type="Pfam" id="PF04879">
    <property type="entry name" value="Molybdop_Fe4S4"/>
    <property type="match status" value="1"/>
</dbReference>
<keyword evidence="5" id="KW-0408">Iron</keyword>
<dbReference type="InterPro" id="IPR006963">
    <property type="entry name" value="Mopterin_OxRdtase_4Fe-4S_dom"/>
</dbReference>
<dbReference type="PANTHER" id="PTHR43742:SF6">
    <property type="entry name" value="OXIDOREDUCTASE YYAE-RELATED"/>
    <property type="match status" value="1"/>
</dbReference>
<evidence type="ECO:0000256" key="2">
    <source>
        <dbReference type="ARBA" id="ARBA00022723"/>
    </source>
</evidence>
<gene>
    <name evidence="10" type="ORF">C1872_04635</name>
    <name evidence="9" type="ORF">C1875_03045</name>
</gene>
<dbReference type="InterPro" id="IPR006657">
    <property type="entry name" value="MoPterin_dinucl-bd_dom"/>
</dbReference>
<dbReference type="PROSITE" id="PS51669">
    <property type="entry name" value="4FE4S_MOW_BIS_MGD"/>
    <property type="match status" value="1"/>
</dbReference>
<dbReference type="GO" id="GO:0043546">
    <property type="term" value="F:molybdopterin cofactor binding"/>
    <property type="evidence" value="ECO:0007669"/>
    <property type="project" value="InterPro"/>
</dbReference>
<dbReference type="GeneID" id="69510155"/>
<dbReference type="RefSeq" id="WP_009305086.1">
    <property type="nucleotide sequence ID" value="NZ_AP025575.1"/>
</dbReference>
<dbReference type="InterPro" id="IPR019546">
    <property type="entry name" value="TAT_signal_bac_arc"/>
</dbReference>
<dbReference type="PROSITE" id="PS51318">
    <property type="entry name" value="TAT"/>
    <property type="match status" value="1"/>
</dbReference>
<evidence type="ECO:0000256" key="4">
    <source>
        <dbReference type="ARBA" id="ARBA00023002"/>
    </source>
</evidence>
<dbReference type="Proteomes" id="UP000253970">
    <property type="component" value="Unassembled WGS sequence"/>
</dbReference>
<evidence type="ECO:0000259" key="8">
    <source>
        <dbReference type="PROSITE" id="PS51669"/>
    </source>
</evidence>
<keyword evidence="2" id="KW-0479">Metal-binding</keyword>
<evidence type="ECO:0000313" key="11">
    <source>
        <dbReference type="Proteomes" id="UP000253752"/>
    </source>
</evidence>
<dbReference type="InterPro" id="IPR006656">
    <property type="entry name" value="Mopterin_OxRdtase"/>
</dbReference>
<name>A0A369MME9_EGGLN</name>
<dbReference type="Gene3D" id="3.40.50.740">
    <property type="match status" value="1"/>
</dbReference>
<feature type="chain" id="PRO_5033355449" evidence="7">
    <location>
        <begin position="42"/>
        <end position="839"/>
    </location>
</feature>
<feature type="domain" description="4Fe-4S Mo/W bis-MGD-type" evidence="8">
    <location>
        <begin position="54"/>
        <end position="111"/>
    </location>
</feature>
<evidence type="ECO:0000256" key="7">
    <source>
        <dbReference type="SAM" id="SignalP"/>
    </source>
</evidence>
<evidence type="ECO:0000313" key="12">
    <source>
        <dbReference type="Proteomes" id="UP000253970"/>
    </source>
</evidence>
<sequence>MSGATSSHSGLTRRSFLKATGAVAGAAAVMGVATPTLQALAADYESGQKESEQERIFRGVCRPNCFAFCHLNVHVRDGKVVKTSRAPYNEKCYDRICQRGLSHVHRIYDPARLQYPMRRVEGTERGAGEWERVSWDEALDEIAGKIKSIQTEFGESAVAFLTASGNQSCAITSAYGRLSSLMNASSIGACLDMGSYYGMQAVAGLYISPLMGLQMWEGNEPTDAKNAKTIVVWGANITDAQVQNWHLVKEAMQGGTKLVVIDPVYTQIASKADRWIPIRPGSDTLLKYALMNVVLEKDAQDVAYLQQHTVAPFLVRSDTGMFVRRSDTGIAPVPTGVMNPTTGKEVMDDPYMVLSNGELVSVDETSAPDIEGSYELDGVKCRTAYALLKEEILDHSPEKVSELTEVSVDDIYELAEICMDTPVYHYEGYGPQAYNNGGHTTMAGLTLCALLGNLGKPGASYGAFWGVHMGVNPAYAAPNGPSTGFAIPSVDLKNVVETGKFGGKPAQIKMLWMYSANPLNTHTDTHAWTDVIIPAMEYVVVADSVMTDSARYADMVLPIAQWFELEEVANAGQCSSLHYSEKAIDPLYESKPDPQIVTELAQKLGLGDYFKLDNGGILEEMYDTDMGKALGMDMGNLREKKQIRFIPGDAETDPHIAYADGKFGTASGRFEFYREMPMPRAATTKTPTPEEIDRERMARWFPPLEAWPENELYKKYPLVLMSERPRYRVHSQWFSTPLLRELDPEPYVKINPADAEARGISDGDYVECYNDRGFAVAKAVYSQAIRPGMLVYPKGWQLSQHKAGGWSELSSTEFDVFAVNNNFMDVLCEIRVWNEGGAR</sequence>
<dbReference type="Gene3D" id="3.40.228.10">
    <property type="entry name" value="Dimethylsulfoxide Reductase, domain 2"/>
    <property type="match status" value="1"/>
</dbReference>
<dbReference type="SMART" id="SM00926">
    <property type="entry name" value="Molybdop_Fe4S4"/>
    <property type="match status" value="1"/>
</dbReference>
<organism evidence="9 12">
    <name type="scientific">Eggerthella lenta</name>
    <name type="common">Eubacterium lentum</name>
    <dbReference type="NCBI Taxonomy" id="84112"/>
    <lineage>
        <taxon>Bacteria</taxon>
        <taxon>Bacillati</taxon>
        <taxon>Actinomycetota</taxon>
        <taxon>Coriobacteriia</taxon>
        <taxon>Eggerthellales</taxon>
        <taxon>Eggerthellaceae</taxon>
        <taxon>Eggerthella</taxon>
    </lineage>
</organism>
<dbReference type="InterPro" id="IPR006311">
    <property type="entry name" value="TAT_signal"/>
</dbReference>
<dbReference type="Gene3D" id="3.30.200.210">
    <property type="match status" value="1"/>
</dbReference>
<evidence type="ECO:0000313" key="10">
    <source>
        <dbReference type="EMBL" id="RDB80498.1"/>
    </source>
</evidence>
<dbReference type="AlphaFoldDB" id="A0A369MME9"/>
<keyword evidence="3 7" id="KW-0732">Signal</keyword>
<keyword evidence="6" id="KW-0411">Iron-sulfur</keyword>
<dbReference type="Pfam" id="PF00384">
    <property type="entry name" value="Molybdopterin"/>
    <property type="match status" value="1"/>
</dbReference>
<reference evidence="11 12" key="1">
    <citation type="journal article" date="2018" name="Elife">
        <title>Discovery and characterization of a prevalent human gut bacterial enzyme sufficient for the inactivation of a family of plant toxins.</title>
        <authorList>
            <person name="Koppel N."/>
            <person name="Bisanz J.E."/>
            <person name="Pandelia M.E."/>
            <person name="Turnbaugh P.J."/>
            <person name="Balskus E.P."/>
        </authorList>
    </citation>
    <scope>NUCLEOTIDE SEQUENCE [LARGE SCALE GENOMIC DNA]</scope>
    <source>
        <strain evidence="10 11">MR1 #12</strain>
        <strain evidence="9 12">W1 BHI 6</strain>
    </source>
</reference>
<proteinExistence type="inferred from homology"/>
<keyword evidence="4" id="KW-0560">Oxidoreductase</keyword>
<dbReference type="SUPFAM" id="SSF50692">
    <property type="entry name" value="ADC-like"/>
    <property type="match status" value="1"/>
</dbReference>
<dbReference type="GO" id="GO:0046872">
    <property type="term" value="F:metal ion binding"/>
    <property type="evidence" value="ECO:0007669"/>
    <property type="project" value="UniProtKB-KW"/>
</dbReference>
<dbReference type="Proteomes" id="UP000253752">
    <property type="component" value="Unassembled WGS sequence"/>
</dbReference>
<comment type="similarity">
    <text evidence="1">Belongs to the prokaryotic molybdopterin-containing oxidoreductase family.</text>
</comment>
<evidence type="ECO:0000313" key="9">
    <source>
        <dbReference type="EMBL" id="RDB72463.1"/>
    </source>
</evidence>
<dbReference type="PANTHER" id="PTHR43742">
    <property type="entry name" value="TRIMETHYLAMINE-N-OXIDE REDUCTASE"/>
    <property type="match status" value="1"/>
</dbReference>
<dbReference type="NCBIfam" id="TIGR01409">
    <property type="entry name" value="TAT_signal_seq"/>
    <property type="match status" value="1"/>
</dbReference>
<dbReference type="InterPro" id="IPR050612">
    <property type="entry name" value="Prok_Mopterin_Oxidored"/>
</dbReference>
<comment type="caution">
    <text evidence="9">The sequence shown here is derived from an EMBL/GenBank/DDBJ whole genome shotgun (WGS) entry which is preliminary data.</text>
</comment>
<dbReference type="GO" id="GO:0016491">
    <property type="term" value="F:oxidoreductase activity"/>
    <property type="evidence" value="ECO:0007669"/>
    <property type="project" value="UniProtKB-KW"/>
</dbReference>
<protein>
    <submittedName>
        <fullName evidence="9">Molybdopterin oxidoreductase</fullName>
    </submittedName>
</protein>
<dbReference type="GO" id="GO:0051536">
    <property type="term" value="F:iron-sulfur cluster binding"/>
    <property type="evidence" value="ECO:0007669"/>
    <property type="project" value="UniProtKB-KW"/>
</dbReference>
<evidence type="ECO:0000256" key="1">
    <source>
        <dbReference type="ARBA" id="ARBA00010312"/>
    </source>
</evidence>
<dbReference type="EMBL" id="PPTX01000005">
    <property type="protein sequence ID" value="RDB80498.1"/>
    <property type="molecule type" value="Genomic_DNA"/>
</dbReference>
<evidence type="ECO:0000256" key="6">
    <source>
        <dbReference type="ARBA" id="ARBA00023014"/>
    </source>
</evidence>
<dbReference type="Pfam" id="PF01568">
    <property type="entry name" value="Molydop_binding"/>
    <property type="match status" value="1"/>
</dbReference>
<feature type="signal peptide" evidence="7">
    <location>
        <begin position="1"/>
        <end position="41"/>
    </location>
</feature>
<evidence type="ECO:0000256" key="5">
    <source>
        <dbReference type="ARBA" id="ARBA00023004"/>
    </source>
</evidence>
<dbReference type="InterPro" id="IPR009010">
    <property type="entry name" value="Asp_de-COase-like_dom_sf"/>
</dbReference>
<dbReference type="EMBL" id="PPTU01000003">
    <property type="protein sequence ID" value="RDB72463.1"/>
    <property type="molecule type" value="Genomic_DNA"/>
</dbReference>
<evidence type="ECO:0000256" key="3">
    <source>
        <dbReference type="ARBA" id="ARBA00022729"/>
    </source>
</evidence>